<evidence type="ECO:0000313" key="3">
    <source>
        <dbReference type="Proteomes" id="UP000478892"/>
    </source>
</evidence>
<comment type="caution">
    <text evidence="2">The sequence shown here is derived from an EMBL/GenBank/DDBJ whole genome shotgun (WGS) entry which is preliminary data.</text>
</comment>
<reference evidence="2 3" key="1">
    <citation type="submission" date="2019-12" db="EMBL/GenBank/DDBJ databases">
        <authorList>
            <person name="Zhang Y.-J."/>
        </authorList>
    </citation>
    <scope>NUCLEOTIDE SEQUENCE [LARGE SCALE GENOMIC DNA]</scope>
    <source>
        <strain evidence="2 3">CY05</strain>
    </source>
</reference>
<dbReference type="AlphaFoldDB" id="A0A6L6WGK2"/>
<accession>A0A6L6WGK2</accession>
<proteinExistence type="predicted"/>
<keyword evidence="3" id="KW-1185">Reference proteome</keyword>
<sequence length="145" mass="16216">MNLLAKINEHWGWTGLKGVEVVGRNEFGNILVLDESSAYWRICPEELSCEVVAATSKDFFKLVESEDFRLDWEMTNLVEVARSQLGNLEAGWVFHLIIPALFHGPYEASNFGTAPLEELIELSGEWSLTAKDVPEGGHVLLPVTE</sequence>
<organism evidence="2 3">
    <name type="scientific">Parasedimentitalea huanghaiensis</name>
    <dbReference type="NCBI Taxonomy" id="2682100"/>
    <lineage>
        <taxon>Bacteria</taxon>
        <taxon>Pseudomonadati</taxon>
        <taxon>Pseudomonadota</taxon>
        <taxon>Alphaproteobacteria</taxon>
        <taxon>Rhodobacterales</taxon>
        <taxon>Paracoccaceae</taxon>
        <taxon>Parasedimentitalea</taxon>
    </lineage>
</organism>
<feature type="domain" description="T6SS immunity protein Tdi1 C-terminal" evidence="1">
    <location>
        <begin position="55"/>
        <end position="125"/>
    </location>
</feature>
<dbReference type="EMBL" id="WQLV01000006">
    <property type="protein sequence ID" value="MVO16388.1"/>
    <property type="molecule type" value="Genomic_DNA"/>
</dbReference>
<evidence type="ECO:0000313" key="2">
    <source>
        <dbReference type="EMBL" id="MVO16388.1"/>
    </source>
</evidence>
<evidence type="ECO:0000259" key="1">
    <source>
        <dbReference type="Pfam" id="PF08906"/>
    </source>
</evidence>
<protein>
    <submittedName>
        <fullName evidence="2">DUF1851 domain-containing protein</fullName>
    </submittedName>
</protein>
<dbReference type="RefSeq" id="WP_157022637.1">
    <property type="nucleotide sequence ID" value="NZ_WQLV01000006.1"/>
</dbReference>
<name>A0A6L6WGK2_9RHOB</name>
<dbReference type="Pfam" id="PF08906">
    <property type="entry name" value="T6SS_Tdi1_C"/>
    <property type="match status" value="1"/>
</dbReference>
<dbReference type="InterPro" id="IPR015002">
    <property type="entry name" value="T6SS_Tdi1_C"/>
</dbReference>
<gene>
    <name evidence="2" type="ORF">GO984_11260</name>
</gene>
<dbReference type="Proteomes" id="UP000478892">
    <property type="component" value="Unassembled WGS sequence"/>
</dbReference>